<evidence type="ECO:0000313" key="4">
    <source>
        <dbReference type="Proteomes" id="UP000829758"/>
    </source>
</evidence>
<gene>
    <name evidence="2" type="ORF">LJ755_09260</name>
    <name evidence="3" type="ORF">MUK71_04885</name>
</gene>
<dbReference type="EMBL" id="CP094984">
    <property type="protein sequence ID" value="UON92973.1"/>
    <property type="molecule type" value="Genomic_DNA"/>
</dbReference>
<evidence type="ECO:0000313" key="2">
    <source>
        <dbReference type="EMBL" id="MCC3272918.1"/>
    </source>
</evidence>
<name>A0A9X1M7F3_9MICC</name>
<organism evidence="2 5">
    <name type="scientific">Arthrobacter zhangbolii</name>
    <dbReference type="NCBI Taxonomy" id="2886936"/>
    <lineage>
        <taxon>Bacteria</taxon>
        <taxon>Bacillati</taxon>
        <taxon>Actinomycetota</taxon>
        <taxon>Actinomycetes</taxon>
        <taxon>Micrococcales</taxon>
        <taxon>Micrococcaceae</taxon>
        <taxon>Arthrobacter</taxon>
    </lineage>
</organism>
<dbReference type="EMBL" id="JAJFZT010000006">
    <property type="protein sequence ID" value="MCC3272918.1"/>
    <property type="molecule type" value="Genomic_DNA"/>
</dbReference>
<dbReference type="InterPro" id="IPR025339">
    <property type="entry name" value="DUF4245"/>
</dbReference>
<keyword evidence="1" id="KW-1133">Transmembrane helix</keyword>
<dbReference type="Proteomes" id="UP001155145">
    <property type="component" value="Unassembled WGS sequence"/>
</dbReference>
<dbReference type="Pfam" id="PF14030">
    <property type="entry name" value="DUF4245"/>
    <property type="match status" value="1"/>
</dbReference>
<dbReference type="RefSeq" id="WP_227904223.1">
    <property type="nucleotide sequence ID" value="NZ_CP094984.1"/>
</dbReference>
<accession>A0A9X1M7F3</accession>
<feature type="transmembrane region" description="Helical" evidence="1">
    <location>
        <begin position="34"/>
        <end position="55"/>
    </location>
</feature>
<keyword evidence="1" id="KW-0472">Membrane</keyword>
<reference evidence="2" key="1">
    <citation type="submission" date="2021-10" db="EMBL/GenBank/DDBJ databases">
        <title>Novel species in genus Arthrobacter.</title>
        <authorList>
            <person name="Liu Y."/>
        </authorList>
    </citation>
    <scope>NUCLEOTIDE SEQUENCE</scope>
    <source>
        <strain evidence="2">Zg-Y462</strain>
        <strain evidence="4">zg-Y462</strain>
    </source>
</reference>
<evidence type="ECO:0000313" key="5">
    <source>
        <dbReference type="Proteomes" id="UP001155145"/>
    </source>
</evidence>
<keyword evidence="4" id="KW-1185">Reference proteome</keyword>
<evidence type="ECO:0000313" key="3">
    <source>
        <dbReference type="EMBL" id="UON92973.1"/>
    </source>
</evidence>
<dbReference type="Proteomes" id="UP000829758">
    <property type="component" value="Chromosome"/>
</dbReference>
<dbReference type="AlphaFoldDB" id="A0A9X1M7F3"/>
<evidence type="ECO:0000256" key="1">
    <source>
        <dbReference type="SAM" id="Phobius"/>
    </source>
</evidence>
<proteinExistence type="predicted"/>
<keyword evidence="1" id="KW-0812">Transmembrane</keyword>
<sequence>MSETQPDPKQQINTSEPETVTPVLTGKQAKRANATVMGMLIATGLTLALCLVPVLMNPAPKMQARDVDVAAVANQAAGDAGYSPLAPELPEGWTANYARWNTGSNDGVATWEVGYLTPSTEFIKLVQTDAANPTWLYQSTGDSTVAGERPAGGVTWELRDSKNGEAAMVADVEGQTVVLSGSADLSEFDVLAEHVVRELRGN</sequence>
<protein>
    <submittedName>
        <fullName evidence="2">DUF4245 domain-containing protein</fullName>
    </submittedName>
</protein>